<dbReference type="Pfam" id="PF16661">
    <property type="entry name" value="Lactamase_B_6"/>
    <property type="match status" value="1"/>
</dbReference>
<evidence type="ECO:0000256" key="3">
    <source>
        <dbReference type="ARBA" id="ARBA00006861"/>
    </source>
</evidence>
<dbReference type="AlphaFoldDB" id="A0A7J7CHX7"/>
<accession>A0A7J7CHX7</accession>
<dbReference type="PANTHER" id="PTHR46094:SF1">
    <property type="entry name" value="INTEGRATOR COMPLEX SUBUNIT 9"/>
    <property type="match status" value="1"/>
</dbReference>
<comment type="similarity">
    <text evidence="3">Belongs to the metallo-beta-lactamase superfamily. RNA-metabolizing metallo-beta-lactamase-like family. INTS9 subfamily.</text>
</comment>
<evidence type="ECO:0000313" key="8">
    <source>
        <dbReference type="EMBL" id="KAF5733626.1"/>
    </source>
</evidence>
<evidence type="ECO:0000256" key="1">
    <source>
        <dbReference type="ARBA" id="ARBA00004123"/>
    </source>
</evidence>
<evidence type="ECO:0000256" key="6">
    <source>
        <dbReference type="SAM" id="MobiDB-lite"/>
    </source>
</evidence>
<feature type="region of interest" description="Disordered" evidence="6">
    <location>
        <begin position="295"/>
        <end position="318"/>
    </location>
</feature>
<dbReference type="FunCoup" id="A0A7J7CHX7">
    <property type="interactions" value="3772"/>
</dbReference>
<dbReference type="SMART" id="SM01027">
    <property type="entry name" value="Beta-Casp"/>
    <property type="match status" value="1"/>
</dbReference>
<evidence type="ECO:0000256" key="4">
    <source>
        <dbReference type="ARBA" id="ARBA00022490"/>
    </source>
</evidence>
<feature type="domain" description="Beta-Casp" evidence="7">
    <location>
        <begin position="368"/>
        <end position="489"/>
    </location>
</feature>
<feature type="compositionally biased region" description="Polar residues" evidence="6">
    <location>
        <begin position="304"/>
        <end position="315"/>
    </location>
</feature>
<keyword evidence="4" id="KW-0963">Cytoplasm</keyword>
<evidence type="ECO:0000256" key="5">
    <source>
        <dbReference type="ARBA" id="ARBA00023242"/>
    </source>
</evidence>
<organism evidence="8 9">
    <name type="scientific">Tripterygium wilfordii</name>
    <name type="common">Thunder God vine</name>
    <dbReference type="NCBI Taxonomy" id="458696"/>
    <lineage>
        <taxon>Eukaryota</taxon>
        <taxon>Viridiplantae</taxon>
        <taxon>Streptophyta</taxon>
        <taxon>Embryophyta</taxon>
        <taxon>Tracheophyta</taxon>
        <taxon>Spermatophyta</taxon>
        <taxon>Magnoliopsida</taxon>
        <taxon>eudicotyledons</taxon>
        <taxon>Gunneridae</taxon>
        <taxon>Pentapetalae</taxon>
        <taxon>rosids</taxon>
        <taxon>fabids</taxon>
        <taxon>Celastrales</taxon>
        <taxon>Celastraceae</taxon>
        <taxon>Tripterygium</taxon>
    </lineage>
</organism>
<comment type="caution">
    <text evidence="8">The sequence shown here is derived from an EMBL/GenBank/DDBJ whole genome shotgun (WGS) entry which is preliminary data.</text>
</comment>
<dbReference type="Pfam" id="PF10996">
    <property type="entry name" value="Beta-Casp"/>
    <property type="match status" value="1"/>
</dbReference>
<dbReference type="Gene3D" id="3.60.15.10">
    <property type="entry name" value="Ribonuclease Z/Hydroxyacylglutathione hydrolase-like"/>
    <property type="match status" value="1"/>
</dbReference>
<evidence type="ECO:0000256" key="2">
    <source>
        <dbReference type="ARBA" id="ARBA00004496"/>
    </source>
</evidence>
<comment type="subcellular location">
    <subcellularLocation>
        <location evidence="2">Cytoplasm</location>
    </subcellularLocation>
    <subcellularLocation>
        <location evidence="1">Nucleus</location>
    </subcellularLocation>
</comment>
<sequence length="706" mass="78742">MKFTCLSKGSGFHFPPCHILNMCGFRILVDCPVDLSALTIFAPVPADFRLVQDDESSDCSSHIPMDIDSGIQKRQTIGGPLDPKHLIYAEPWYKTVSNLHLWDTSFIDIVLISSPMGMLGLPFFTRDKGFSAKIYVTDATARLGQLMMEDLISMHMEFRYFYGPEASNYPQWMKWEELELLPSALKDIALGKDGTELGGWIPLYSAADVKDCVQKLQTLKYAEEACYNGTLVIKAFSSGSDVGACNWTISGPKGNVAYVSSSTFVSAHAMDFDYQALQGKHVIIYSDFSFQDVNDDPGHDNDSSDSTTNILSTPSNDEDNWKELTKSLLSNEENIEEKEKLAFICSCMIDSVKARGSVLIPTTRLGLILQLLEEISVLLESSNLTVPIYFISSIAEDLFAFTNIIPEWLSKQRQEKLFSGDPLFAHSDLIKAKKLLMFPAIHSQKLLTNWEEPCIVFAPHWSLRIGPAVHLLRRWCRDENSLLVLEEAVDANVALLPFKPTTMKVLQCSFPSGIKLPKVKPLLTALQPKVVLFPEAMRHHISFANSSPFSIIRYSENETLPIPGCKDNLEIEIAADLVSKLQWRKTKQTSLNLVRLKGELFMDHGKYRLSSGKELLMDDSAESRPLLHWGSPDLQRLLDALSELGISGSVEQVTSDNESETKAIVHINDPDRASIEVRATSTVITAASENLASLIFEATDRVLDSI</sequence>
<dbReference type="InParanoid" id="A0A7J7CHX7"/>
<evidence type="ECO:0000313" key="9">
    <source>
        <dbReference type="Proteomes" id="UP000593562"/>
    </source>
</evidence>
<dbReference type="Proteomes" id="UP000593562">
    <property type="component" value="Unassembled WGS sequence"/>
</dbReference>
<dbReference type="GO" id="GO:0034472">
    <property type="term" value="P:snRNA 3'-end processing"/>
    <property type="evidence" value="ECO:0007669"/>
    <property type="project" value="TreeGrafter"/>
</dbReference>
<evidence type="ECO:0000259" key="7">
    <source>
        <dbReference type="SMART" id="SM01027"/>
    </source>
</evidence>
<name>A0A7J7CHX7_TRIWF</name>
<dbReference type="GO" id="GO:0032039">
    <property type="term" value="C:integrator complex"/>
    <property type="evidence" value="ECO:0007669"/>
    <property type="project" value="InterPro"/>
</dbReference>
<keyword evidence="9" id="KW-1185">Reference proteome</keyword>
<dbReference type="InterPro" id="IPR036866">
    <property type="entry name" value="RibonucZ/Hydroxyglut_hydro"/>
</dbReference>
<dbReference type="InterPro" id="IPR027074">
    <property type="entry name" value="Integrator_9su"/>
</dbReference>
<dbReference type="GO" id="GO:0005737">
    <property type="term" value="C:cytoplasm"/>
    <property type="evidence" value="ECO:0007669"/>
    <property type="project" value="UniProtKB-SubCell"/>
</dbReference>
<dbReference type="OrthoDB" id="5600060at2759"/>
<protein>
    <submittedName>
        <fullName evidence="8">Integrator complex subunit 9 isoform X1</fullName>
    </submittedName>
</protein>
<proteinExistence type="inferred from homology"/>
<dbReference type="SUPFAM" id="SSF56281">
    <property type="entry name" value="Metallo-hydrolase/oxidoreductase"/>
    <property type="match status" value="1"/>
</dbReference>
<dbReference type="EMBL" id="JAAARO010000016">
    <property type="protein sequence ID" value="KAF5733626.1"/>
    <property type="molecule type" value="Genomic_DNA"/>
</dbReference>
<reference evidence="8 9" key="1">
    <citation type="journal article" date="2020" name="Nat. Commun.">
        <title>Genome of Tripterygium wilfordii and identification of cytochrome P450 involved in triptolide biosynthesis.</title>
        <authorList>
            <person name="Tu L."/>
            <person name="Su P."/>
            <person name="Zhang Z."/>
            <person name="Gao L."/>
            <person name="Wang J."/>
            <person name="Hu T."/>
            <person name="Zhou J."/>
            <person name="Zhang Y."/>
            <person name="Zhao Y."/>
            <person name="Liu Y."/>
            <person name="Song Y."/>
            <person name="Tong Y."/>
            <person name="Lu Y."/>
            <person name="Yang J."/>
            <person name="Xu C."/>
            <person name="Jia M."/>
            <person name="Peters R.J."/>
            <person name="Huang L."/>
            <person name="Gao W."/>
        </authorList>
    </citation>
    <scope>NUCLEOTIDE SEQUENCE [LARGE SCALE GENOMIC DNA]</scope>
    <source>
        <strain evidence="9">cv. XIE 37</strain>
        <tissue evidence="8">Leaf</tissue>
    </source>
</reference>
<dbReference type="InterPro" id="IPR022712">
    <property type="entry name" value="Beta_Casp"/>
</dbReference>
<dbReference type="InterPro" id="IPR001279">
    <property type="entry name" value="Metallo-B-lactamas"/>
</dbReference>
<gene>
    <name evidence="8" type="ORF">HS088_TW16G00066</name>
</gene>
<dbReference type="PANTHER" id="PTHR46094">
    <property type="entry name" value="INTEGRATOR COMPLEX SUBUNIT 9"/>
    <property type="match status" value="1"/>
</dbReference>
<keyword evidence="5" id="KW-0539">Nucleus</keyword>
<dbReference type="Gene3D" id="3.40.50.10890">
    <property type="match status" value="1"/>
</dbReference>